<dbReference type="InterPro" id="IPR049213">
    <property type="entry name" value="DUF6816"/>
</dbReference>
<comment type="caution">
    <text evidence="3">The sequence shown here is derived from an EMBL/GenBank/DDBJ whole genome shotgun (WGS) entry which is preliminary data.</text>
</comment>
<evidence type="ECO:0000259" key="2">
    <source>
        <dbReference type="Pfam" id="PF20670"/>
    </source>
</evidence>
<evidence type="ECO:0000313" key="3">
    <source>
        <dbReference type="EMBL" id="GCE96348.1"/>
    </source>
</evidence>
<reference evidence="3 4" key="1">
    <citation type="journal article" date="2019" name="J Genomics">
        <title>The Draft Genome of a Hydrogen-producing Cyanobacterium, Arthrospira platensis NIES-46.</title>
        <authorList>
            <person name="Suzuki S."/>
            <person name="Yamaguchi H."/>
            <person name="Kawachi M."/>
        </authorList>
    </citation>
    <scope>NUCLEOTIDE SEQUENCE [LARGE SCALE GENOMIC DNA]</scope>
    <source>
        <strain evidence="3 4">NIES-46</strain>
    </source>
</reference>
<gene>
    <name evidence="3" type="ORF">NIES46_44180</name>
</gene>
<keyword evidence="1" id="KW-0812">Transmembrane</keyword>
<dbReference type="Pfam" id="PF20670">
    <property type="entry name" value="DUF6816"/>
    <property type="match status" value="1"/>
</dbReference>
<keyword evidence="4" id="KW-1185">Reference proteome</keyword>
<name>A0A5M3TEC2_LIMPL</name>
<evidence type="ECO:0000256" key="1">
    <source>
        <dbReference type="SAM" id="Phobius"/>
    </source>
</evidence>
<organism evidence="3 4">
    <name type="scientific">Limnospira platensis NIES-46</name>
    <dbReference type="NCBI Taxonomy" id="1236695"/>
    <lineage>
        <taxon>Bacteria</taxon>
        <taxon>Bacillati</taxon>
        <taxon>Cyanobacteriota</taxon>
        <taxon>Cyanophyceae</taxon>
        <taxon>Oscillatoriophycideae</taxon>
        <taxon>Oscillatoriales</taxon>
        <taxon>Sirenicapillariaceae</taxon>
        <taxon>Limnospira</taxon>
    </lineage>
</organism>
<feature type="transmembrane region" description="Helical" evidence="1">
    <location>
        <begin position="63"/>
        <end position="83"/>
    </location>
</feature>
<protein>
    <recommendedName>
        <fullName evidence="2">DUF6816 domain-containing protein</fullName>
    </recommendedName>
</protein>
<dbReference type="Proteomes" id="UP000326169">
    <property type="component" value="Unassembled WGS sequence"/>
</dbReference>
<feature type="domain" description="DUF6816" evidence="2">
    <location>
        <begin position="104"/>
        <end position="316"/>
    </location>
</feature>
<keyword evidence="1" id="KW-1133">Transmembrane helix</keyword>
<proteinExistence type="predicted"/>
<sequence length="322" mass="35662">MGLVFNQGFACRFPLTLVIRLYCCKICSAIRQFEKVKLGNKSIPDPGNINGVYRIRCDRATLALLWFLGGLLLWLCPSAAWAGSLSDRLGEFPHWKGKPALSEARGDLVYPEWMAGQWDVTSTLVEAIAPLAPDLVTPGFQGNLGYLNQPISFRVRFREMKSAPISSVLSPVPRLKLEEKLYPEIVADRSGNGLNIAKAILGDRGVISVQVDPNNPNRQITKFPGDRSLISVVTSRGTETPSPGEFIASEIAQQIFEGEFTLYLNEVETTTAYRQEKHGIVADQITAIYLSPQDPNYFQAAGHSVALYRYQLMLQPLTNQGD</sequence>
<dbReference type="EMBL" id="BIMW01000182">
    <property type="protein sequence ID" value="GCE96348.1"/>
    <property type="molecule type" value="Genomic_DNA"/>
</dbReference>
<keyword evidence="1" id="KW-0472">Membrane</keyword>
<accession>A0A5M3TEC2</accession>
<evidence type="ECO:0000313" key="4">
    <source>
        <dbReference type="Proteomes" id="UP000326169"/>
    </source>
</evidence>